<reference evidence="2" key="2">
    <citation type="submission" date="2010-07" db="EMBL/GenBank/DDBJ databases">
        <authorList>
            <consortium name="The Broad Institute Genome Sequencing Platform"/>
            <consortium name="Broad Institute Genome Sequencing Center for Infectious Disease"/>
            <person name="Ma L.-J."/>
            <person name="Dead R."/>
            <person name="Young S."/>
            <person name="Zeng Q."/>
            <person name="Koehrsen M."/>
            <person name="Alvarado L."/>
            <person name="Berlin A."/>
            <person name="Chapman S.B."/>
            <person name="Chen Z."/>
            <person name="Freedman E."/>
            <person name="Gellesch M."/>
            <person name="Goldberg J."/>
            <person name="Griggs A."/>
            <person name="Gujja S."/>
            <person name="Heilman E.R."/>
            <person name="Heiman D."/>
            <person name="Hepburn T."/>
            <person name="Howarth C."/>
            <person name="Jen D."/>
            <person name="Larson L."/>
            <person name="Mehta T."/>
            <person name="Neiman D."/>
            <person name="Pearson M."/>
            <person name="Roberts A."/>
            <person name="Saif S."/>
            <person name="Shea T."/>
            <person name="Shenoy N."/>
            <person name="Sisk P."/>
            <person name="Stolte C."/>
            <person name="Sykes S."/>
            <person name="Walk T."/>
            <person name="White J."/>
            <person name="Yandava C."/>
            <person name="Haas B."/>
            <person name="Nusbaum C."/>
            <person name="Birren B."/>
        </authorList>
    </citation>
    <scope>NUCLEOTIDE SEQUENCE</scope>
    <source>
        <strain evidence="2">R3-111a-1</strain>
    </source>
</reference>
<feature type="region of interest" description="Disordered" evidence="1">
    <location>
        <begin position="137"/>
        <end position="158"/>
    </location>
</feature>
<organism evidence="2">
    <name type="scientific">Gaeumannomyces tritici (strain R3-111a-1)</name>
    <name type="common">Wheat and barley take-all root rot fungus</name>
    <name type="synonym">Gaeumannomyces graminis var. tritici</name>
    <dbReference type="NCBI Taxonomy" id="644352"/>
    <lineage>
        <taxon>Eukaryota</taxon>
        <taxon>Fungi</taxon>
        <taxon>Dikarya</taxon>
        <taxon>Ascomycota</taxon>
        <taxon>Pezizomycotina</taxon>
        <taxon>Sordariomycetes</taxon>
        <taxon>Sordariomycetidae</taxon>
        <taxon>Magnaporthales</taxon>
        <taxon>Magnaporthaceae</taxon>
        <taxon>Gaeumannomyces</taxon>
    </lineage>
</organism>
<dbReference type="VEuPathDB" id="FungiDB:GGTG_11389"/>
<name>J3PD16_GAET3</name>
<feature type="region of interest" description="Disordered" evidence="1">
    <location>
        <begin position="27"/>
        <end position="61"/>
    </location>
</feature>
<reference evidence="4" key="1">
    <citation type="submission" date="2010-07" db="EMBL/GenBank/DDBJ databases">
        <title>The genome sequence of Gaeumannomyces graminis var. tritici strain R3-111a-1.</title>
        <authorList>
            <consortium name="The Broad Institute Genome Sequencing Platform"/>
            <person name="Ma L.-J."/>
            <person name="Dead R."/>
            <person name="Young S."/>
            <person name="Zeng Q."/>
            <person name="Koehrsen M."/>
            <person name="Alvarado L."/>
            <person name="Berlin A."/>
            <person name="Chapman S.B."/>
            <person name="Chen Z."/>
            <person name="Freedman E."/>
            <person name="Gellesch M."/>
            <person name="Goldberg J."/>
            <person name="Griggs A."/>
            <person name="Gujja S."/>
            <person name="Heilman E.R."/>
            <person name="Heiman D."/>
            <person name="Hepburn T."/>
            <person name="Howarth C."/>
            <person name="Jen D."/>
            <person name="Larson L."/>
            <person name="Mehta T."/>
            <person name="Neiman D."/>
            <person name="Pearson M."/>
            <person name="Roberts A."/>
            <person name="Saif S."/>
            <person name="Shea T."/>
            <person name="Shenoy N."/>
            <person name="Sisk P."/>
            <person name="Stolte C."/>
            <person name="Sykes S."/>
            <person name="Walk T."/>
            <person name="White J."/>
            <person name="Yandava C."/>
            <person name="Haas B."/>
            <person name="Nusbaum C."/>
            <person name="Birren B."/>
        </authorList>
    </citation>
    <scope>NUCLEOTIDE SEQUENCE [LARGE SCALE GENOMIC DNA]</scope>
    <source>
        <strain evidence="4">R3-111a-1</strain>
    </source>
</reference>
<accession>J3PD16</accession>
<evidence type="ECO:0000313" key="3">
    <source>
        <dbReference type="EnsemblFungi" id="EJT70361"/>
    </source>
</evidence>
<dbReference type="Proteomes" id="UP000006039">
    <property type="component" value="Unassembled WGS sequence"/>
</dbReference>
<proteinExistence type="predicted"/>
<dbReference type="AlphaFoldDB" id="J3PD16"/>
<dbReference type="EMBL" id="GL385401">
    <property type="protein sequence ID" value="EJT70361.1"/>
    <property type="molecule type" value="Genomic_DNA"/>
</dbReference>
<keyword evidence="4" id="KW-1185">Reference proteome</keyword>
<sequence>MPHRERQSRRLVICDDCIRCESSHRRGRHSQLCPSSTRREQQERRYRDDQPGRHQPRYQGDGRESLVGLIGIFCKAAFGTVFGHETTGRPRHRSRSRSRTASPYITGWIIQPITVGRQSSMMGAVTAVIAVHTPERAEDGPRPKIFAPMGDIPGLTHQRTITRPPERTYRSSAGATVAKLTIAKDTIGEATSAEEAIIKTAATGGACGFGPSVVEPIRS</sequence>
<gene>
    <name evidence="3" type="primary">20351847</name>
    <name evidence="2" type="ORF">GGTG_11389</name>
</gene>
<dbReference type="eggNOG" id="ENOG502RNBG">
    <property type="taxonomic scope" value="Eukaryota"/>
</dbReference>
<evidence type="ECO:0000256" key="1">
    <source>
        <dbReference type="SAM" id="MobiDB-lite"/>
    </source>
</evidence>
<reference evidence="3" key="5">
    <citation type="submission" date="2018-04" db="UniProtKB">
        <authorList>
            <consortium name="EnsemblFungi"/>
        </authorList>
    </citation>
    <scope>IDENTIFICATION</scope>
    <source>
        <strain evidence="3">R3-111a-1</strain>
    </source>
</reference>
<feature type="compositionally biased region" description="Basic and acidic residues" evidence="1">
    <location>
        <begin position="37"/>
        <end position="52"/>
    </location>
</feature>
<reference evidence="2" key="3">
    <citation type="submission" date="2010-09" db="EMBL/GenBank/DDBJ databases">
        <title>Annotation of Gaeumannomyces graminis var. tritici R3-111a-1.</title>
        <authorList>
            <consortium name="The Broad Institute Genome Sequencing Platform"/>
            <person name="Ma L.-J."/>
            <person name="Dead R."/>
            <person name="Young S.K."/>
            <person name="Zeng Q."/>
            <person name="Gargeya S."/>
            <person name="Fitzgerald M."/>
            <person name="Haas B."/>
            <person name="Abouelleil A."/>
            <person name="Alvarado L."/>
            <person name="Arachchi H.M."/>
            <person name="Berlin A."/>
            <person name="Brown A."/>
            <person name="Chapman S.B."/>
            <person name="Chen Z."/>
            <person name="Dunbar C."/>
            <person name="Freedman E."/>
            <person name="Gearin G."/>
            <person name="Gellesch M."/>
            <person name="Goldberg J."/>
            <person name="Griggs A."/>
            <person name="Gujja S."/>
            <person name="Heiman D."/>
            <person name="Howarth C."/>
            <person name="Larson L."/>
            <person name="Lui A."/>
            <person name="MacDonald P.J.P."/>
            <person name="Mehta T."/>
            <person name="Montmayeur A."/>
            <person name="Murphy C."/>
            <person name="Neiman D."/>
            <person name="Pearson M."/>
            <person name="Priest M."/>
            <person name="Roberts A."/>
            <person name="Saif S."/>
            <person name="Shea T."/>
            <person name="Shenoy N."/>
            <person name="Sisk P."/>
            <person name="Stolte C."/>
            <person name="Sykes S."/>
            <person name="Yandava C."/>
            <person name="Wortman J."/>
            <person name="Nusbaum C."/>
            <person name="Birren B."/>
        </authorList>
    </citation>
    <scope>NUCLEOTIDE SEQUENCE</scope>
    <source>
        <strain evidence="2">R3-111a-1</strain>
    </source>
</reference>
<evidence type="ECO:0000313" key="4">
    <source>
        <dbReference type="Proteomes" id="UP000006039"/>
    </source>
</evidence>
<dbReference type="GeneID" id="20351847"/>
<protein>
    <submittedName>
        <fullName evidence="2 3">Uncharacterized protein</fullName>
    </submittedName>
</protein>
<dbReference type="HOGENOM" id="CLU_1261590_0_0_1"/>
<dbReference type="RefSeq" id="XP_009227539.1">
    <property type="nucleotide sequence ID" value="XM_009229275.1"/>
</dbReference>
<evidence type="ECO:0000313" key="2">
    <source>
        <dbReference type="EMBL" id="EJT70361.1"/>
    </source>
</evidence>
<reference evidence="3" key="4">
    <citation type="journal article" date="2015" name="G3 (Bethesda)">
        <title>Genome sequences of three phytopathogenic species of the Magnaporthaceae family of fungi.</title>
        <authorList>
            <person name="Okagaki L.H."/>
            <person name="Nunes C.C."/>
            <person name="Sailsbery J."/>
            <person name="Clay B."/>
            <person name="Brown D."/>
            <person name="John T."/>
            <person name="Oh Y."/>
            <person name="Young N."/>
            <person name="Fitzgerald M."/>
            <person name="Haas B.J."/>
            <person name="Zeng Q."/>
            <person name="Young S."/>
            <person name="Adiconis X."/>
            <person name="Fan L."/>
            <person name="Levin J.Z."/>
            <person name="Mitchell T.K."/>
            <person name="Okubara P.A."/>
            <person name="Farman M.L."/>
            <person name="Kohn L.M."/>
            <person name="Birren B."/>
            <person name="Ma L.-J."/>
            <person name="Dean R.A."/>
        </authorList>
    </citation>
    <scope>NUCLEOTIDE SEQUENCE</scope>
    <source>
        <strain evidence="3">R3-111a-1</strain>
    </source>
</reference>
<dbReference type="EnsemblFungi" id="EJT70361">
    <property type="protein sequence ID" value="EJT70361"/>
    <property type="gene ID" value="GGTG_11389"/>
</dbReference>